<evidence type="ECO:0000256" key="5">
    <source>
        <dbReference type="ARBA" id="ARBA00022989"/>
    </source>
</evidence>
<comment type="caution">
    <text evidence="9">The sequence shown here is derived from an EMBL/GenBank/DDBJ whole genome shotgun (WGS) entry which is preliminary data.</text>
</comment>
<keyword evidence="10" id="KW-1185">Reference proteome</keyword>
<dbReference type="GO" id="GO:0005886">
    <property type="term" value="C:plasma membrane"/>
    <property type="evidence" value="ECO:0007669"/>
    <property type="project" value="UniProtKB-SubCell"/>
</dbReference>
<keyword evidence="5 7" id="KW-1133">Transmembrane helix</keyword>
<dbReference type="EMBL" id="PISD01000013">
    <property type="protein sequence ID" value="PKG29670.1"/>
    <property type="molecule type" value="Genomic_DNA"/>
</dbReference>
<name>A0A2N0ZJG1_9BACI</name>
<evidence type="ECO:0000259" key="8">
    <source>
        <dbReference type="PROSITE" id="PS50850"/>
    </source>
</evidence>
<evidence type="ECO:0000256" key="7">
    <source>
        <dbReference type="SAM" id="Phobius"/>
    </source>
</evidence>
<evidence type="ECO:0000256" key="6">
    <source>
        <dbReference type="ARBA" id="ARBA00023136"/>
    </source>
</evidence>
<gene>
    <name evidence="9" type="ORF">CWS20_07325</name>
</gene>
<reference evidence="9 10" key="1">
    <citation type="journal article" date="2010" name="Int. J. Syst. Evol. Microbiol.">
        <title>Bacillus horneckiae sp. nov., isolated from a spacecraft-assembly clean room.</title>
        <authorList>
            <person name="Vaishampayan P."/>
            <person name="Probst A."/>
            <person name="Krishnamurthi S."/>
            <person name="Ghosh S."/>
            <person name="Osman S."/>
            <person name="McDowall A."/>
            <person name="Ruckmani A."/>
            <person name="Mayilraj S."/>
            <person name="Venkateswaran K."/>
        </authorList>
    </citation>
    <scope>NUCLEOTIDE SEQUENCE [LARGE SCALE GENOMIC DNA]</scope>
    <source>
        <strain evidence="10">1PO1SC</strain>
    </source>
</reference>
<accession>A0A2N0ZJG1</accession>
<evidence type="ECO:0000256" key="4">
    <source>
        <dbReference type="ARBA" id="ARBA00022692"/>
    </source>
</evidence>
<dbReference type="GO" id="GO:0022857">
    <property type="term" value="F:transmembrane transporter activity"/>
    <property type="evidence" value="ECO:0007669"/>
    <property type="project" value="InterPro"/>
</dbReference>
<evidence type="ECO:0000256" key="1">
    <source>
        <dbReference type="ARBA" id="ARBA00004651"/>
    </source>
</evidence>
<dbReference type="Gene3D" id="1.20.1250.20">
    <property type="entry name" value="MFS general substrate transporter like domains"/>
    <property type="match status" value="1"/>
</dbReference>
<feature type="transmembrane region" description="Helical" evidence="7">
    <location>
        <begin position="308"/>
        <end position="332"/>
    </location>
</feature>
<comment type="subcellular location">
    <subcellularLocation>
        <location evidence="1">Cell membrane</location>
        <topology evidence="1">Multi-pass membrane protein</topology>
    </subcellularLocation>
</comment>
<feature type="transmembrane region" description="Helical" evidence="7">
    <location>
        <begin position="142"/>
        <end position="165"/>
    </location>
</feature>
<sequence>MSIVKLFKEEKDYLKLFSAGVLNGIGDRFSQVALLALLLNLTGSGLAVGLALAIRVIPFLIFAPFGGALADRFSRRKILVFTDLSRILFAVSFIFVNDPSAIWIVYVSSFFLAAGEAIYAPTRKSAIPFMVKQENIIKVNSLEQVMVGVVLIGGSFSGGIVTHFFGANLTFIINALSFLLAANLLSKLHVLDKQTEQEPQDESEKRFQQLATFKTTMLASNVLLLILLTEIIVPLFNGIDNVLISVYAVQEFHLGEVGVGLFYGSLGIGLMLSFPFAERLQKHLLKIGLVALVLEGAGLMMLSQTGSIFAAILAFIAVSFCSGVGNTCFDSVLMKETPEKHRGFIFGILTTISNTLMGLSMFAAGVAAEIIPNRLLGFIGGIGFVLTGMLLFLLYIIIEKGKIYAKY</sequence>
<evidence type="ECO:0000313" key="10">
    <source>
        <dbReference type="Proteomes" id="UP000233343"/>
    </source>
</evidence>
<feature type="transmembrane region" description="Helical" evidence="7">
    <location>
        <begin position="257"/>
        <end position="277"/>
    </location>
</feature>
<dbReference type="RefSeq" id="WP_066192768.1">
    <property type="nucleotide sequence ID" value="NZ_JAMAUX010000007.1"/>
</dbReference>
<dbReference type="SUPFAM" id="SSF103473">
    <property type="entry name" value="MFS general substrate transporter"/>
    <property type="match status" value="1"/>
</dbReference>
<dbReference type="AlphaFoldDB" id="A0A2N0ZJG1"/>
<dbReference type="PROSITE" id="PS50850">
    <property type="entry name" value="MFS"/>
    <property type="match status" value="1"/>
</dbReference>
<feature type="transmembrane region" description="Helical" evidence="7">
    <location>
        <begin position="171"/>
        <end position="190"/>
    </location>
</feature>
<keyword evidence="6 7" id="KW-0472">Membrane</keyword>
<feature type="transmembrane region" description="Helical" evidence="7">
    <location>
        <begin position="344"/>
        <end position="363"/>
    </location>
</feature>
<dbReference type="PANTHER" id="PTHR23513:SF6">
    <property type="entry name" value="MAJOR FACILITATOR SUPERFAMILY ASSOCIATED DOMAIN-CONTAINING PROTEIN"/>
    <property type="match status" value="1"/>
</dbReference>
<feature type="domain" description="Major facilitator superfamily (MFS) profile" evidence="8">
    <location>
        <begin position="1"/>
        <end position="400"/>
    </location>
</feature>
<proteinExistence type="predicted"/>
<dbReference type="PANTHER" id="PTHR23513">
    <property type="entry name" value="INTEGRAL MEMBRANE EFFLUX PROTEIN-RELATED"/>
    <property type="match status" value="1"/>
</dbReference>
<evidence type="ECO:0000256" key="2">
    <source>
        <dbReference type="ARBA" id="ARBA00022448"/>
    </source>
</evidence>
<organism evidence="9 10">
    <name type="scientific">Cytobacillus horneckiae</name>
    <dbReference type="NCBI Taxonomy" id="549687"/>
    <lineage>
        <taxon>Bacteria</taxon>
        <taxon>Bacillati</taxon>
        <taxon>Bacillota</taxon>
        <taxon>Bacilli</taxon>
        <taxon>Bacillales</taxon>
        <taxon>Bacillaceae</taxon>
        <taxon>Cytobacillus</taxon>
    </lineage>
</organism>
<protein>
    <submittedName>
        <fullName evidence="9">MFS transporter</fullName>
    </submittedName>
</protein>
<feature type="transmembrane region" description="Helical" evidence="7">
    <location>
        <begin position="211"/>
        <end position="237"/>
    </location>
</feature>
<evidence type="ECO:0000313" key="9">
    <source>
        <dbReference type="EMBL" id="PKG29670.1"/>
    </source>
</evidence>
<feature type="transmembrane region" description="Helical" evidence="7">
    <location>
        <begin position="284"/>
        <end position="302"/>
    </location>
</feature>
<feature type="transmembrane region" description="Helical" evidence="7">
    <location>
        <begin position="78"/>
        <end position="96"/>
    </location>
</feature>
<dbReference type="Proteomes" id="UP000233343">
    <property type="component" value="Unassembled WGS sequence"/>
</dbReference>
<feature type="transmembrane region" description="Helical" evidence="7">
    <location>
        <begin position="375"/>
        <end position="398"/>
    </location>
</feature>
<dbReference type="CDD" id="cd06173">
    <property type="entry name" value="MFS_MefA_like"/>
    <property type="match status" value="1"/>
</dbReference>
<keyword evidence="3" id="KW-1003">Cell membrane</keyword>
<dbReference type="InterPro" id="IPR036259">
    <property type="entry name" value="MFS_trans_sf"/>
</dbReference>
<dbReference type="InterPro" id="IPR020846">
    <property type="entry name" value="MFS_dom"/>
</dbReference>
<dbReference type="InterPro" id="IPR011701">
    <property type="entry name" value="MFS"/>
</dbReference>
<evidence type="ECO:0000256" key="3">
    <source>
        <dbReference type="ARBA" id="ARBA00022475"/>
    </source>
</evidence>
<feature type="transmembrane region" description="Helical" evidence="7">
    <location>
        <begin position="102"/>
        <end position="121"/>
    </location>
</feature>
<keyword evidence="4 7" id="KW-0812">Transmembrane</keyword>
<keyword evidence="2" id="KW-0813">Transport</keyword>
<dbReference type="Pfam" id="PF07690">
    <property type="entry name" value="MFS_1"/>
    <property type="match status" value="1"/>
</dbReference>